<dbReference type="OMA" id="DNHYGAK"/>
<dbReference type="PANTHER" id="PTHR15678">
    <property type="entry name" value="ANTIGEN MLAA-22-RELATED"/>
    <property type="match status" value="1"/>
</dbReference>
<sequence length="2966" mass="338570">MSLSLYQCVCIFLALYLFRQLLRTVLALRFHFQFRRIGFFSISDIQYHHHRSSETALWSITAGKLKIRIRRRPRLSSTTASALPFITIHVTDVHVQLHSLVALAERKKQKRPASPLNRRISRMSSSLTHIPWWYSLSFVKAFLKFVSALPAQFLMAGLANYVDFQMDNFTMSIEKDVRFHVQHTNFSSVLFAAVNLPSPSNNRGKRTLSLHASHQRHSIKRAQHLFKEKFLEIVINTGPISLVFLETTATTSETISLPSGIHIAVSCHLSAGCVTLKDVDVNAIIETIKVNADSLLKIMNNFKRTRTSTALDDPTTTTTTTAIKEDKRSMLVRLLHYVSISVGDTIIETNHQKDCSSALCIKEVSGTATMENDTIGIDPYIKMHYTTGLMSWTITDKSLPITITRQIEVIIVPTVSVQVTMSQSVMVKKTYEDLDTLSTSFASDELIPNRKYISVSVNVNQPKVFLDISKSDTLQKIFSSLKRDHGTLDVPSPASPSTVKHSKKQFNNLPRASLNITVEYPSMYFRCVEKSVGLLSWSEISLDTSGTYIAERSRPASVMSSLSEPSVTCDSTLPGENKIELPLDSNLAQRTYSPTRPSWTNLFRRSWRSKESGINYQQSSGAEWRYRTKTRLVIQHTCIDTLAKKTGDQPLVSIKDIELLFSTNLNVNFIDQDDAQHQVQVLWDPFVQHQEIEFSIDKPMLNLWSKTETGNSQLDFWINNIFKEIKQKIPSKRVSQHPSNDNNDRRQRLYKHLLTTKIQFELNSAVIVLKGVDQSLKGKREVPAGYIDNTPEKDVGVYLTLTFDHLFAVFIGSHISEAKRQSHRYSASLGSISSIHTSDGETETDHEEQSLGSFRFSAQEIAIKDSFELNSTDCQLLEEKKESVLLWISHLNLRTSIMRSKQIVIAAPYMVIKKIGAQYSIASHYAFLVILISTKQIVRNITQQQDRHSSTMEKKQSVLLRRFQFQVNRTDFHAVMPGGAQLYTRVDGLRTEWSSELKKRGEVPSTAIRNITVYGVSPQEEGQWDQLLEMDGVSLSVEKDVDTRSKVHQLSMLKLYLRIPYKYELCHVLDDTVNLIKSIKAMHSRLLKDIPFLYFGPTEKKEPMLIPNIQLNCELLTFQFEDDPFEVRLRSIWKTGVIEQTNRLALNDAFDLKAMTLTKHQSNENSEGDTDADTTNEDNDARVNEAWKGLQQHNSRSWKKHIDAAISKEVNAYEQIRGVDYRSSIFPEQMDGVTDDSIQGYSDIFHISIVRLPRCSPLLDLTIRNTSLLFQPPEFELEKTREFIHDLGKGQPIDTPLSTLIPFHLTWKSGETWAQIRDYPIPFILVPPNDVQKQDEYSWSLSGNYVLADALGDLDATRSIKIPIISTSSNQTAYSIIIPRTSTPLKFFSVVNINVHTPGLSYICWCVPYQPAIQDITRVFETFTKPPVDPSEKVGFWDKIRLIIHTRTSISFTGGGDLAVVMKGSRNPYEMSEKGFGLAKVWRKNVVWLIGHENPEGDFMQIISHDYAFGVPDLVNGGFTAPYILPTNMDGFHDRQSTTSSLSSSLEINDRKPEGKDSCFVKVALKMSDGIRMGLGCHLERACNCDICDEHNDVPADIREAHKRTLLNFLPHYKVKMKAADNVHEEDYDAYRGFRSDYIHFSISIVKLSSNDSEKETTKVVGNSMHISPGFIDHFVSWVRLFGGAMGYPLRSGPLFPKLDKRPTKKFGKHMSTLKYKIVINPLTIGLFMKDENMSFEETTVQDLGDCVGLKGFVRGFSLDIHQRREIINISNYKLDQKRLKANWPIHEAEVQLKNIDIRVVKAQYMADDKETSPADNTNQSTESSADDLHGLGCENDGDVPDMMEGLNYQGSNDPESSEWVDLDDFIELNVVTPSVLPSVQVLPFAYSPYIYYIRQTNRDDAQKYRYLHETHDCILGTAINTREMQIKLLQDRKMNIDIQIRKHQARLHTNEMKKRQPGADEKALDELSDQIVEKTRVLYEKRELLQRYIKDISTQMMPGVDHSKTTNGYSNLSVFAEDYLKQWEEHLGYFKVRCIAHNPQILWNNSVRNIVYHALDLREHRRALTYYTTSRTVKFLRDLIDAHYTQQIRHSDHFVLDNDDGGLDSSMVHDLITKLLSEKDTKLYAPNETEEEGELEFDQIDMSKSENINNPEMQVKSIPSDYVMKSSYLIDLLNPQISLQSDCDPDNIVLAANERIQVKGFNIIDENEPDVEMESIKHRTVASLDNLQFFVAKKEQFDSVDLLLDNHYGAKENDHWLAWIPPEMLVSYVKTSDQFQRIGSHISATLQYDKYNPLRLRTTSSVFSRIHPFEERCDSVQLNFPQLQLTVDSSQYNAIYQVATDLLLYKEPAKQERLARLREIMMAADRSSLVETTEKIVDLQNRVRQLTYARDQYRQNIAFLDNKRMEEFKSIKLALYDTLEELYLGMEAIKLMQSNQRKNFNEPKTNLKLVCSMEKVIWELILNNQVPLCECTLINANYIFINKEDHSATNTFEVDIVQVKNTSPSPVFADVLGPYFDPRKPYDFSRHKMLRCYVVTLPPVGGIPIVQHLETNLHPLRVQMTYNFGKALAYYLFPPEKRQKQQQQQQQQPEQPSTLPSASSVPAMAGSDSSIQYEIPQLAASSITLPVTANDKDTVKSVSSSKSTESAPAAILNGDDHAAPTRDDSELGISAENMGTTSKQSKKQKKQHLQKETKSKASDDLMVMKKRASSNRTFILVKIPGTRHCLSYQGPKEKNIEDLRDFAFEQPTLEFRNQTWSWFELMSNVKRDFMKAALRHNSTALLREKLLRRHPREFGTHSDISIQSSSVNGSKYFVPQPTRIKDDDENKNHFDNSGASSDEDEEVDTVSLHSGNSHEMWETEASEPRHTHIWSRLKKSKKSSPSSSDANEKRSTLDTNRRLSTESRDTVFKSSSTLLTRTLSNSTQREDEQLIAKGKHLLGKYYNGPTQWTGTRLKGRSAFISNLKK</sequence>
<proteinExistence type="predicted"/>
<evidence type="ECO:0000313" key="6">
    <source>
        <dbReference type="Proteomes" id="UP000242381"/>
    </source>
</evidence>
<dbReference type="InterPro" id="IPR045167">
    <property type="entry name" value="Hobbit"/>
</dbReference>
<organism evidence="5 6">
    <name type="scientific">Rhizopus microsporus</name>
    <dbReference type="NCBI Taxonomy" id="58291"/>
    <lineage>
        <taxon>Eukaryota</taxon>
        <taxon>Fungi</taxon>
        <taxon>Fungi incertae sedis</taxon>
        <taxon>Mucoromycota</taxon>
        <taxon>Mucoromycotina</taxon>
        <taxon>Mucoromycetes</taxon>
        <taxon>Mucorales</taxon>
        <taxon>Mucorineae</taxon>
        <taxon>Rhizopodaceae</taxon>
        <taxon>Rhizopus</taxon>
    </lineage>
</organism>
<dbReference type="EMBL" id="KV921312">
    <property type="protein sequence ID" value="ORE19340.1"/>
    <property type="molecule type" value="Genomic_DNA"/>
</dbReference>
<feature type="region of interest" description="Disordered" evidence="1">
    <location>
        <begin position="2637"/>
        <end position="2700"/>
    </location>
</feature>
<dbReference type="SMART" id="SM01215">
    <property type="entry name" value="Fmp27_SW"/>
    <property type="match status" value="1"/>
</dbReference>
<feature type="domain" description="FMP27 WPPW motif-containing RBG unit" evidence="4">
    <location>
        <begin position="1749"/>
        <end position="2266"/>
    </location>
</feature>
<evidence type="ECO:0000259" key="3">
    <source>
        <dbReference type="SMART" id="SM01215"/>
    </source>
</evidence>
<feature type="domain" description="FMP27/BLTP2/Hobbit GFWDK motif-containing RBG unit" evidence="2">
    <location>
        <begin position="1318"/>
        <end position="1471"/>
    </location>
</feature>
<dbReference type="SMART" id="SM01216">
    <property type="entry name" value="Fmp27_WPPW"/>
    <property type="match status" value="1"/>
</dbReference>
<feature type="compositionally biased region" description="Basic and acidic residues" evidence="1">
    <location>
        <begin position="2655"/>
        <end position="2666"/>
    </location>
</feature>
<feature type="compositionally biased region" description="Polar residues" evidence="1">
    <location>
        <begin position="2799"/>
        <end position="2810"/>
    </location>
</feature>
<dbReference type="SMART" id="SM01214">
    <property type="entry name" value="Fmp27_GFWDK"/>
    <property type="match status" value="1"/>
</dbReference>
<dbReference type="Proteomes" id="UP000242381">
    <property type="component" value="Unassembled WGS sequence"/>
</dbReference>
<feature type="region of interest" description="Disordered" evidence="1">
    <location>
        <begin position="2577"/>
        <end position="2608"/>
    </location>
</feature>
<feature type="compositionally biased region" description="Basic and acidic residues" evidence="1">
    <location>
        <begin position="2887"/>
        <end position="2906"/>
    </location>
</feature>
<reference evidence="5 6" key="1">
    <citation type="journal article" date="2016" name="Proc. Natl. Acad. Sci. U.S.A.">
        <title>Lipid metabolic changes in an early divergent fungus govern the establishment of a mutualistic symbiosis with endobacteria.</title>
        <authorList>
            <person name="Lastovetsky O.A."/>
            <person name="Gaspar M.L."/>
            <person name="Mondo S.J."/>
            <person name="LaButti K.M."/>
            <person name="Sandor L."/>
            <person name="Grigoriev I.V."/>
            <person name="Henry S.A."/>
            <person name="Pawlowska T.E."/>
        </authorList>
    </citation>
    <scope>NUCLEOTIDE SEQUENCE [LARGE SCALE GENOMIC DNA]</scope>
    <source>
        <strain evidence="5 6">ATCC 11559</strain>
    </source>
</reference>
<name>A0A1X0S4X8_RHIZD</name>
<dbReference type="Pfam" id="PF10344">
    <property type="entry name" value="Hobbit"/>
    <property type="match status" value="1"/>
</dbReference>
<evidence type="ECO:0000259" key="4">
    <source>
        <dbReference type="SMART" id="SM01216"/>
    </source>
</evidence>
<feature type="compositionally biased region" description="Basic residues" evidence="1">
    <location>
        <begin position="2868"/>
        <end position="2879"/>
    </location>
</feature>
<gene>
    <name evidence="5" type="ORF">BCV71DRAFT_234143</name>
</gene>
<dbReference type="PANTHER" id="PTHR15678:SF6">
    <property type="entry name" value="BRIDGE-LIKE LIPID TRANSFER PROTEIN FAMILY MEMBER 2"/>
    <property type="match status" value="1"/>
</dbReference>
<dbReference type="InterPro" id="IPR019441">
    <property type="entry name" value="FMP27/BLTP2/Hobbit_GFWDK_RBG"/>
</dbReference>
<evidence type="ECO:0000256" key="1">
    <source>
        <dbReference type="SAM" id="MobiDB-lite"/>
    </source>
</evidence>
<dbReference type="VEuPathDB" id="FungiDB:BCV72DRAFT_305681"/>
<feature type="compositionally biased region" description="Polar residues" evidence="1">
    <location>
        <begin position="1814"/>
        <end position="1824"/>
    </location>
</feature>
<feature type="domain" description="FMP27 SW motif-containing RBG unit" evidence="3">
    <location>
        <begin position="1185"/>
        <end position="1300"/>
    </location>
</feature>
<feature type="compositionally biased region" description="Low complexity" evidence="1">
    <location>
        <begin position="2582"/>
        <end position="2593"/>
    </location>
</feature>
<dbReference type="InterPro" id="IPR019449">
    <property type="entry name" value="FMP27_WPPW_RBG"/>
</dbReference>
<evidence type="ECO:0000313" key="5">
    <source>
        <dbReference type="EMBL" id="ORE19340.1"/>
    </source>
</evidence>
<accession>A0A1X0S4X8</accession>
<feature type="compositionally biased region" description="Basic and acidic residues" evidence="1">
    <location>
        <begin position="2820"/>
        <end position="2831"/>
    </location>
</feature>
<dbReference type="InterPro" id="IPR019415">
    <property type="entry name" value="FMP27_SW_RBG"/>
</dbReference>
<protein>
    <submittedName>
        <fullName evidence="5">Uncharacterized protein</fullName>
    </submittedName>
</protein>
<feature type="region of interest" description="Disordered" evidence="1">
    <location>
        <begin position="2798"/>
        <end position="2906"/>
    </location>
</feature>
<evidence type="ECO:0000259" key="2">
    <source>
        <dbReference type="SMART" id="SM01214"/>
    </source>
</evidence>
<feature type="region of interest" description="Disordered" evidence="1">
    <location>
        <begin position="1809"/>
        <end position="1837"/>
    </location>
</feature>
<feature type="compositionally biased region" description="Basic and acidic residues" evidence="1">
    <location>
        <begin position="2690"/>
        <end position="2700"/>
    </location>
</feature>